<accession>A0A1H9TPJ8</accession>
<dbReference type="GO" id="GO:0097367">
    <property type="term" value="F:carbohydrate derivative binding"/>
    <property type="evidence" value="ECO:0007669"/>
    <property type="project" value="InterPro"/>
</dbReference>
<evidence type="ECO:0000259" key="5">
    <source>
        <dbReference type="PROSITE" id="PS51464"/>
    </source>
</evidence>
<feature type="domain" description="HTH rpiR-type" evidence="4">
    <location>
        <begin position="3"/>
        <end position="79"/>
    </location>
</feature>
<dbReference type="InterPro" id="IPR001347">
    <property type="entry name" value="SIS_dom"/>
</dbReference>
<dbReference type="GO" id="GO:0003700">
    <property type="term" value="F:DNA-binding transcription factor activity"/>
    <property type="evidence" value="ECO:0007669"/>
    <property type="project" value="InterPro"/>
</dbReference>
<dbReference type="Pfam" id="PF01380">
    <property type="entry name" value="SIS"/>
    <property type="match status" value="1"/>
</dbReference>
<evidence type="ECO:0000256" key="1">
    <source>
        <dbReference type="ARBA" id="ARBA00023015"/>
    </source>
</evidence>
<dbReference type="InterPro" id="IPR000281">
    <property type="entry name" value="HTH_RpiR"/>
</dbReference>
<dbReference type="PROSITE" id="PS51071">
    <property type="entry name" value="HTH_RPIR"/>
    <property type="match status" value="1"/>
</dbReference>
<evidence type="ECO:0000256" key="2">
    <source>
        <dbReference type="ARBA" id="ARBA00023125"/>
    </source>
</evidence>
<dbReference type="Pfam" id="PF01418">
    <property type="entry name" value="HTH_6"/>
    <property type="match status" value="1"/>
</dbReference>
<dbReference type="InterPro" id="IPR047640">
    <property type="entry name" value="RpiR-like"/>
</dbReference>
<sequence>MEKGLFLRLQRYEELATSAERDFIKMLLSKPEIFVGKGLKEVSEIAYASQATVYRLCRKLEYDGYKEFQNALVYELALMKESRMVSMQDIDPTQSVEDIIKRVTLKNIESLEMSAKLVQKNDISRCVDLIGKARNIYLFGIGSSLLVARDLYLKLLRIDKLCNISDDLHSQILYSKNIHKDDLAIIISYSGLTQEMITCAQNAKNNGAFVIAITRSSGSKLGKYADVTLEVAATELIVRSGAMSSRISQLNMVDILYVSYVNRHYDELYSSFAKTQIKKG</sequence>
<keyword evidence="1" id="KW-0805">Transcription regulation</keyword>
<dbReference type="OrthoDB" id="63027at2"/>
<dbReference type="AlphaFoldDB" id="A0A1H9TPJ8"/>
<keyword evidence="2" id="KW-0238">DNA-binding</keyword>
<name>A0A1H9TPJ8_BUTFI</name>
<protein>
    <submittedName>
        <fullName evidence="6">Transcriptional regulator, RpiR family</fullName>
    </submittedName>
</protein>
<dbReference type="Gene3D" id="3.40.50.10490">
    <property type="entry name" value="Glucose-6-phosphate isomerase like protein, domain 1"/>
    <property type="match status" value="1"/>
</dbReference>
<dbReference type="InterPro" id="IPR009057">
    <property type="entry name" value="Homeodomain-like_sf"/>
</dbReference>
<dbReference type="PANTHER" id="PTHR30514:SF1">
    <property type="entry name" value="HTH-TYPE TRANSCRIPTIONAL REGULATOR HEXR-RELATED"/>
    <property type="match status" value="1"/>
</dbReference>
<evidence type="ECO:0000313" key="6">
    <source>
        <dbReference type="EMBL" id="SER99041.1"/>
    </source>
</evidence>
<dbReference type="PANTHER" id="PTHR30514">
    <property type="entry name" value="GLUCOKINASE"/>
    <property type="match status" value="1"/>
</dbReference>
<proteinExistence type="predicted"/>
<dbReference type="InterPro" id="IPR046348">
    <property type="entry name" value="SIS_dom_sf"/>
</dbReference>
<dbReference type="Gene3D" id="1.10.10.10">
    <property type="entry name" value="Winged helix-like DNA-binding domain superfamily/Winged helix DNA-binding domain"/>
    <property type="match status" value="1"/>
</dbReference>
<gene>
    <name evidence="6" type="ORF">SAMN04487884_11591</name>
</gene>
<dbReference type="EMBL" id="FOGJ01000015">
    <property type="protein sequence ID" value="SER99041.1"/>
    <property type="molecule type" value="Genomic_DNA"/>
</dbReference>
<dbReference type="GO" id="GO:0003677">
    <property type="term" value="F:DNA binding"/>
    <property type="evidence" value="ECO:0007669"/>
    <property type="project" value="UniProtKB-KW"/>
</dbReference>
<evidence type="ECO:0000313" key="7">
    <source>
        <dbReference type="Proteomes" id="UP000182584"/>
    </source>
</evidence>
<dbReference type="Proteomes" id="UP000182584">
    <property type="component" value="Unassembled WGS sequence"/>
</dbReference>
<dbReference type="CDD" id="cd05013">
    <property type="entry name" value="SIS_RpiR"/>
    <property type="match status" value="1"/>
</dbReference>
<evidence type="ECO:0000256" key="3">
    <source>
        <dbReference type="ARBA" id="ARBA00023163"/>
    </source>
</evidence>
<evidence type="ECO:0000259" key="4">
    <source>
        <dbReference type="PROSITE" id="PS51071"/>
    </source>
</evidence>
<dbReference type="SUPFAM" id="SSF46689">
    <property type="entry name" value="Homeodomain-like"/>
    <property type="match status" value="1"/>
</dbReference>
<reference evidence="6 7" key="1">
    <citation type="submission" date="2016-10" db="EMBL/GenBank/DDBJ databases">
        <authorList>
            <person name="de Groot N.N."/>
        </authorList>
    </citation>
    <scope>NUCLEOTIDE SEQUENCE [LARGE SCALE GENOMIC DNA]</scope>
    <source>
        <strain evidence="6 7">AR40</strain>
    </source>
</reference>
<dbReference type="InterPro" id="IPR035472">
    <property type="entry name" value="RpiR-like_SIS"/>
</dbReference>
<dbReference type="InterPro" id="IPR036388">
    <property type="entry name" value="WH-like_DNA-bd_sf"/>
</dbReference>
<organism evidence="6 7">
    <name type="scientific">Butyrivibrio fibrisolvens</name>
    <dbReference type="NCBI Taxonomy" id="831"/>
    <lineage>
        <taxon>Bacteria</taxon>
        <taxon>Bacillati</taxon>
        <taxon>Bacillota</taxon>
        <taxon>Clostridia</taxon>
        <taxon>Lachnospirales</taxon>
        <taxon>Lachnospiraceae</taxon>
        <taxon>Butyrivibrio</taxon>
    </lineage>
</organism>
<feature type="domain" description="SIS" evidence="5">
    <location>
        <begin position="126"/>
        <end position="266"/>
    </location>
</feature>
<keyword evidence="3" id="KW-0804">Transcription</keyword>
<dbReference type="PROSITE" id="PS51464">
    <property type="entry name" value="SIS"/>
    <property type="match status" value="1"/>
</dbReference>
<dbReference type="SUPFAM" id="SSF53697">
    <property type="entry name" value="SIS domain"/>
    <property type="match status" value="1"/>
</dbReference>
<dbReference type="GO" id="GO:1901135">
    <property type="term" value="P:carbohydrate derivative metabolic process"/>
    <property type="evidence" value="ECO:0007669"/>
    <property type="project" value="InterPro"/>
</dbReference>